<dbReference type="EMBL" id="KB008124">
    <property type="protein sequence ID" value="ELR12231.1"/>
    <property type="molecule type" value="Genomic_DNA"/>
</dbReference>
<dbReference type="KEGG" id="acan:ACA1_031130"/>
<proteinExistence type="predicted"/>
<dbReference type="Proteomes" id="UP000011083">
    <property type="component" value="Unassembled WGS sequence"/>
</dbReference>
<sequence>MCTGNPVTLNILGYHPYLYCRALRRYIDAKTKERQKILQEVTSTFERVIPMLPHHAKHHDQRVIHSVASH</sequence>
<gene>
    <name evidence="1" type="ORF">ACA1_031130</name>
</gene>
<name>L8GJ69_ACACF</name>
<evidence type="ECO:0000313" key="1">
    <source>
        <dbReference type="EMBL" id="ELR12231.1"/>
    </source>
</evidence>
<reference evidence="1 2" key="1">
    <citation type="journal article" date="2013" name="Genome Biol.">
        <title>Genome of Acanthamoeba castellanii highlights extensive lateral gene transfer and early evolution of tyrosine kinase signaling.</title>
        <authorList>
            <person name="Clarke M."/>
            <person name="Lohan A.J."/>
            <person name="Liu B."/>
            <person name="Lagkouvardos I."/>
            <person name="Roy S."/>
            <person name="Zafar N."/>
            <person name="Bertelli C."/>
            <person name="Schilde C."/>
            <person name="Kianianmomeni A."/>
            <person name="Burglin T.R."/>
            <person name="Frech C."/>
            <person name="Turcotte B."/>
            <person name="Kopec K.O."/>
            <person name="Synnott J.M."/>
            <person name="Choo C."/>
            <person name="Paponov I."/>
            <person name="Finkler A."/>
            <person name="Soon Heng Tan C."/>
            <person name="Hutchins A.P."/>
            <person name="Weinmeier T."/>
            <person name="Rattei T."/>
            <person name="Chu J.S."/>
            <person name="Gimenez G."/>
            <person name="Irimia M."/>
            <person name="Rigden D.J."/>
            <person name="Fitzpatrick D.A."/>
            <person name="Lorenzo-Morales J."/>
            <person name="Bateman A."/>
            <person name="Chiu C.H."/>
            <person name="Tang P."/>
            <person name="Hegemann P."/>
            <person name="Fromm H."/>
            <person name="Raoult D."/>
            <person name="Greub G."/>
            <person name="Miranda-Saavedra D."/>
            <person name="Chen N."/>
            <person name="Nash P."/>
            <person name="Ginger M.L."/>
            <person name="Horn M."/>
            <person name="Schaap P."/>
            <person name="Caler L."/>
            <person name="Loftus B."/>
        </authorList>
    </citation>
    <scope>NUCLEOTIDE SEQUENCE [LARGE SCALE GENOMIC DNA]</scope>
    <source>
        <strain evidence="1 2">Neff</strain>
    </source>
</reference>
<organism evidence="1 2">
    <name type="scientific">Acanthamoeba castellanii (strain ATCC 30010 / Neff)</name>
    <dbReference type="NCBI Taxonomy" id="1257118"/>
    <lineage>
        <taxon>Eukaryota</taxon>
        <taxon>Amoebozoa</taxon>
        <taxon>Discosea</taxon>
        <taxon>Longamoebia</taxon>
        <taxon>Centramoebida</taxon>
        <taxon>Acanthamoebidae</taxon>
        <taxon>Acanthamoeba</taxon>
    </lineage>
</organism>
<accession>L8GJ69</accession>
<keyword evidence="2" id="KW-1185">Reference proteome</keyword>
<dbReference type="AlphaFoldDB" id="L8GJ69"/>
<dbReference type="VEuPathDB" id="AmoebaDB:ACA1_031130"/>
<evidence type="ECO:0000313" key="2">
    <source>
        <dbReference type="Proteomes" id="UP000011083"/>
    </source>
</evidence>
<protein>
    <submittedName>
        <fullName evidence="1">Uncharacterized protein</fullName>
    </submittedName>
</protein>
<dbReference type="RefSeq" id="XP_004334244.1">
    <property type="nucleotide sequence ID" value="XM_004334196.1"/>
</dbReference>
<dbReference type="GeneID" id="14912725"/>